<dbReference type="EMBL" id="CP019475">
    <property type="protein sequence ID" value="UQC80905.1"/>
    <property type="molecule type" value="Genomic_DNA"/>
</dbReference>
<keyword evidence="3" id="KW-1185">Reference proteome</keyword>
<accession>A0A9Q8SPX3</accession>
<dbReference type="Proteomes" id="UP000830671">
    <property type="component" value="Chromosome 3"/>
</dbReference>
<organism evidence="2 3">
    <name type="scientific">Colletotrichum lupini</name>
    <dbReference type="NCBI Taxonomy" id="145971"/>
    <lineage>
        <taxon>Eukaryota</taxon>
        <taxon>Fungi</taxon>
        <taxon>Dikarya</taxon>
        <taxon>Ascomycota</taxon>
        <taxon>Pezizomycotina</taxon>
        <taxon>Sordariomycetes</taxon>
        <taxon>Hypocreomycetidae</taxon>
        <taxon>Glomerellales</taxon>
        <taxon>Glomerellaceae</taxon>
        <taxon>Colletotrichum</taxon>
        <taxon>Colletotrichum acutatum species complex</taxon>
    </lineage>
</organism>
<protein>
    <submittedName>
        <fullName evidence="2">Uncharacterized protein</fullName>
    </submittedName>
</protein>
<reference evidence="2" key="1">
    <citation type="journal article" date="2021" name="Mol. Plant Microbe Interact.">
        <title>Complete Genome Sequence of the Plant-Pathogenic Fungus Colletotrichum lupini.</title>
        <authorList>
            <person name="Baroncelli R."/>
            <person name="Pensec F."/>
            <person name="Da Lio D."/>
            <person name="Boufleur T."/>
            <person name="Vicente I."/>
            <person name="Sarrocco S."/>
            <person name="Picot A."/>
            <person name="Baraldi E."/>
            <person name="Sukno S."/>
            <person name="Thon M."/>
            <person name="Le Floch G."/>
        </authorList>
    </citation>
    <scope>NUCLEOTIDE SEQUENCE</scope>
    <source>
        <strain evidence="2">IMI 504893</strain>
    </source>
</reference>
<dbReference type="RefSeq" id="XP_049142533.1">
    <property type="nucleotide sequence ID" value="XM_049285390.1"/>
</dbReference>
<dbReference type="AlphaFoldDB" id="A0A9Q8SPX3"/>
<evidence type="ECO:0000256" key="1">
    <source>
        <dbReference type="SAM" id="MobiDB-lite"/>
    </source>
</evidence>
<evidence type="ECO:0000313" key="3">
    <source>
        <dbReference type="Proteomes" id="UP000830671"/>
    </source>
</evidence>
<name>A0A9Q8SPX3_9PEZI</name>
<dbReference type="GeneID" id="73340400"/>
<feature type="region of interest" description="Disordered" evidence="1">
    <location>
        <begin position="443"/>
        <end position="464"/>
    </location>
</feature>
<dbReference type="KEGG" id="clup:CLUP02_06390"/>
<proteinExistence type="predicted"/>
<gene>
    <name evidence="2" type="ORF">CLUP02_06390</name>
</gene>
<evidence type="ECO:0000313" key="2">
    <source>
        <dbReference type="EMBL" id="UQC80905.1"/>
    </source>
</evidence>
<sequence>MGKRKTPLLKTETPHMAGIAPRPLRRLAPHVPLCPARLIHSCLTLHVLGTSSSSGRNREWNSTPRDSRALQSHHIAAALVPVLVVLRPASVVSIFENTELKNLPGPVRPHLHLPTLPQANFQFCVHAPFCFPHPRIGISVCHAPFGFIIPINPAPGPSCASSSAVCRLPSVPSMHTLPMEYGVHSSSFSTMWARWMPHAGAAPPRKRSVLALGAGALYNFVSKDARRCSPPIVYSLHKTFIALLLDSRIDAAAQLPRALTSHSAEGRSQFSVFAFFDQFHPLTQDNLPALRSLVQCFRCTFYSVQGELVPHHSYGCIPSTLSLPGRSGHRYTTRSRGWSVDKIDVTLHSYSSTRLGNSQSLQRCDAFQVFVLSQSVQRLTYLFLPVRKKLLLRHKQSNGLPETSTAKGSSRRVPILAPPYHTHCILKMAKACHKTPGPLSRVAVQSPFCPSPKRPRRTGELPNPNRAIAEYTKTVMSDDCCRWKGITLAMGLKPRVFGDVRLNAIPKDGLRSSLRRLSRPTQVAGDTPRPSLDEVGNWFRSGNGLGSHIATTGPWGVSFLPGGDSMSTLVNADLCPASHAAQTPSSVLDANHDSAMRSALQSSRQCTQYPDSEHDLPLNPLLVAPSGRTAVGSVSVLRGCSGCHHAVNSKWRYHNVANVLLAWRAVVATGRDDCYPRGTRHVAIAPVPTLFAEDLRRHSTGDCYRSFPVPRYLEGNAETYPQSSCRRLQLGRVTGAYITQLCLDGVDVIFPTSEFLDAPPRSYSSQLNPHLEMQPRLRKRELTRILPGRRQIHGTKLVETKPPGRCITGRGSLRRRCILHNHFGMPTRPESFKPYRIKARETCFDDGYMAPFIYTLSREETGAAILNTRATILKAIASMRLWLDSIDIPYQGFRTESRQRLISVALHGRAKRRSTVDASLSEGPTAAAMTSTVCKACRPQQLPARPSSSVEALNPLQVVTATGHTVALADGIAELPICSRRTSTKLALRNIFMQSARAETFTTGLDLGKKTLDPSVSRSGYSPPYPQANVESSKLINHGATSLRQQARYLGLWVLDADLHPSTVCREQAAAAGLPVFDADLRLKTLENLPMGVVVHPRTAFRGATTNQSSLAFVINFNGRCLVPEHSNPTIGPGHWPRIPLPAHNKAAEQEVLPVQAC</sequence>